<evidence type="ECO:0000313" key="9">
    <source>
        <dbReference type="EMBL" id="TDW06510.1"/>
    </source>
</evidence>
<dbReference type="RefSeq" id="WP_111570745.1">
    <property type="nucleotide sequence ID" value="NZ_QLME01000001.1"/>
</dbReference>
<dbReference type="CDD" id="cd06261">
    <property type="entry name" value="TM_PBP2"/>
    <property type="match status" value="1"/>
</dbReference>
<evidence type="ECO:0000256" key="5">
    <source>
        <dbReference type="ARBA" id="ARBA00022989"/>
    </source>
</evidence>
<feature type="transmembrane region" description="Helical" evidence="7">
    <location>
        <begin position="7"/>
        <end position="31"/>
    </location>
</feature>
<protein>
    <submittedName>
        <fullName evidence="9">Carbohydrate ABC transporter membrane protein 2 (CUT1 family)</fullName>
    </submittedName>
</protein>
<dbReference type="SUPFAM" id="SSF161098">
    <property type="entry name" value="MetI-like"/>
    <property type="match status" value="1"/>
</dbReference>
<dbReference type="InterPro" id="IPR035906">
    <property type="entry name" value="MetI-like_sf"/>
</dbReference>
<dbReference type="Pfam" id="PF00528">
    <property type="entry name" value="BPD_transp_1"/>
    <property type="match status" value="1"/>
</dbReference>
<evidence type="ECO:0000256" key="1">
    <source>
        <dbReference type="ARBA" id="ARBA00004651"/>
    </source>
</evidence>
<dbReference type="PANTHER" id="PTHR32243">
    <property type="entry name" value="MALTOSE TRANSPORT SYSTEM PERMEASE-RELATED"/>
    <property type="match status" value="1"/>
</dbReference>
<feature type="transmembrane region" description="Helical" evidence="7">
    <location>
        <begin position="70"/>
        <end position="95"/>
    </location>
</feature>
<evidence type="ECO:0000256" key="2">
    <source>
        <dbReference type="ARBA" id="ARBA00022448"/>
    </source>
</evidence>
<gene>
    <name evidence="9" type="ORF">C8C77_105146</name>
</gene>
<feature type="transmembrane region" description="Helical" evidence="7">
    <location>
        <begin position="244"/>
        <end position="262"/>
    </location>
</feature>
<feature type="transmembrane region" description="Helical" evidence="7">
    <location>
        <begin position="139"/>
        <end position="162"/>
    </location>
</feature>
<comment type="subcellular location">
    <subcellularLocation>
        <location evidence="1 7">Cell membrane</location>
        <topology evidence="1 7">Multi-pass membrane protein</topology>
    </subcellularLocation>
</comment>
<dbReference type="OrthoDB" id="9794684at2"/>
<feature type="domain" description="ABC transmembrane type-1" evidence="8">
    <location>
        <begin position="71"/>
        <end position="262"/>
    </location>
</feature>
<comment type="caution">
    <text evidence="9">The sequence shown here is derived from an EMBL/GenBank/DDBJ whole genome shotgun (WGS) entry which is preliminary data.</text>
</comment>
<dbReference type="Gene3D" id="1.10.3720.10">
    <property type="entry name" value="MetI-like"/>
    <property type="match status" value="1"/>
</dbReference>
<dbReference type="EMBL" id="SODA01000005">
    <property type="protein sequence ID" value="TDW06510.1"/>
    <property type="molecule type" value="Genomic_DNA"/>
</dbReference>
<keyword evidence="4 7" id="KW-0812">Transmembrane</keyword>
<dbReference type="InterPro" id="IPR000515">
    <property type="entry name" value="MetI-like"/>
</dbReference>
<evidence type="ECO:0000256" key="7">
    <source>
        <dbReference type="RuleBase" id="RU363032"/>
    </source>
</evidence>
<dbReference type="GO" id="GO:0055085">
    <property type="term" value="P:transmembrane transport"/>
    <property type="evidence" value="ECO:0007669"/>
    <property type="project" value="InterPro"/>
</dbReference>
<evidence type="ECO:0000259" key="8">
    <source>
        <dbReference type="PROSITE" id="PS50928"/>
    </source>
</evidence>
<reference evidence="9 10" key="1">
    <citation type="submission" date="2019-03" db="EMBL/GenBank/DDBJ databases">
        <title>Subsurface microbial communities from deep shales in Ohio and West Virginia, USA.</title>
        <authorList>
            <person name="Wrighton K."/>
        </authorList>
    </citation>
    <scope>NUCLEOTIDE SEQUENCE [LARGE SCALE GENOMIC DNA]</scope>
    <source>
        <strain evidence="9 10">MSL9.2</strain>
    </source>
</reference>
<evidence type="ECO:0000256" key="4">
    <source>
        <dbReference type="ARBA" id="ARBA00022692"/>
    </source>
</evidence>
<dbReference type="PANTHER" id="PTHR32243:SF18">
    <property type="entry name" value="INNER MEMBRANE ABC TRANSPORTER PERMEASE PROTEIN YCJP"/>
    <property type="match status" value="1"/>
</dbReference>
<keyword evidence="2 7" id="KW-0813">Transport</keyword>
<comment type="similarity">
    <text evidence="7">Belongs to the binding-protein-dependent transport system permease family.</text>
</comment>
<evidence type="ECO:0000313" key="10">
    <source>
        <dbReference type="Proteomes" id="UP000294697"/>
    </source>
</evidence>
<organism evidence="9 10">
    <name type="scientific">Halanaerobium saccharolyticum</name>
    <dbReference type="NCBI Taxonomy" id="43595"/>
    <lineage>
        <taxon>Bacteria</taxon>
        <taxon>Bacillati</taxon>
        <taxon>Bacillota</taxon>
        <taxon>Clostridia</taxon>
        <taxon>Halanaerobiales</taxon>
        <taxon>Halanaerobiaceae</taxon>
        <taxon>Halanaerobium</taxon>
    </lineage>
</organism>
<accession>A0A4R7Z5T9</accession>
<sequence length="277" mass="31279">MLKKMKINNILSLIILIFASFMVLFPVAWMLSTSLKTMQEMFVTPPRWIPQEITFRAFARIWTDYPFVRFFYNSILIVSTTTIVSLFFSSLAGYGASRFNFKGKSSFLVFLLVTQMFPSVMLLIPFYRVLNILGLINTHLGLIIVYMAFTTPLCSWMMYGYFESIPKELDDAASIDGCSKFRTYWQIVLPLSLPGLAATGIYAFIMSWNEYLFALVLTTDDSMKTVPVGIGSLVGQYRTAWNDLMAVSLVASIPMLIAFFFLSKKLIGGLTGGAVKQ</sequence>
<evidence type="ECO:0000256" key="6">
    <source>
        <dbReference type="ARBA" id="ARBA00023136"/>
    </source>
</evidence>
<dbReference type="GO" id="GO:0005886">
    <property type="term" value="C:plasma membrane"/>
    <property type="evidence" value="ECO:0007669"/>
    <property type="project" value="UniProtKB-SubCell"/>
</dbReference>
<dbReference type="AlphaFoldDB" id="A0A4R7Z5T9"/>
<dbReference type="Proteomes" id="UP000294697">
    <property type="component" value="Unassembled WGS sequence"/>
</dbReference>
<evidence type="ECO:0000256" key="3">
    <source>
        <dbReference type="ARBA" id="ARBA00022475"/>
    </source>
</evidence>
<keyword evidence="5 7" id="KW-1133">Transmembrane helix</keyword>
<keyword evidence="6 7" id="KW-0472">Membrane</keyword>
<proteinExistence type="inferred from homology"/>
<dbReference type="InterPro" id="IPR050901">
    <property type="entry name" value="BP-dep_ABC_trans_perm"/>
</dbReference>
<feature type="transmembrane region" description="Helical" evidence="7">
    <location>
        <begin position="183"/>
        <end position="205"/>
    </location>
</feature>
<name>A0A4R7Z5T9_9FIRM</name>
<keyword evidence="3" id="KW-1003">Cell membrane</keyword>
<dbReference type="PROSITE" id="PS50928">
    <property type="entry name" value="ABC_TM1"/>
    <property type="match status" value="1"/>
</dbReference>
<feature type="transmembrane region" description="Helical" evidence="7">
    <location>
        <begin position="107"/>
        <end position="127"/>
    </location>
</feature>